<dbReference type="EMBL" id="JAFMPM010000007">
    <property type="protein sequence ID" value="MBO0613805.1"/>
    <property type="molecule type" value="Genomic_DNA"/>
</dbReference>
<gene>
    <name evidence="1" type="ORF">J1836_12900</name>
</gene>
<evidence type="ECO:0000313" key="2">
    <source>
        <dbReference type="Proteomes" id="UP000664466"/>
    </source>
</evidence>
<evidence type="ECO:0000313" key="1">
    <source>
        <dbReference type="EMBL" id="MBO0613805.1"/>
    </source>
</evidence>
<sequence length="49" mass="5649">MSSLRETQYYANNLEASSAAREQELEANYQKFAAWSKKKPWSMNANAYA</sequence>
<comment type="caution">
    <text evidence="1">The sequence shown here is derived from an EMBL/GenBank/DDBJ whole genome shotgun (WGS) entry which is preliminary data.</text>
</comment>
<dbReference type="RefSeq" id="WP_207251544.1">
    <property type="nucleotide sequence ID" value="NZ_JAFMPM010000007.1"/>
</dbReference>
<keyword evidence="2" id="KW-1185">Reference proteome</keyword>
<name>A0ABS3ILA5_9GAMM</name>
<protein>
    <submittedName>
        <fullName evidence="1">Uncharacterized protein</fullName>
    </submittedName>
</protein>
<accession>A0ABS3ILA5</accession>
<proteinExistence type="predicted"/>
<organism evidence="1 2">
    <name type="scientific">Thiothrix fructosivorans</name>
    <dbReference type="NCBI Taxonomy" id="111770"/>
    <lineage>
        <taxon>Bacteria</taxon>
        <taxon>Pseudomonadati</taxon>
        <taxon>Pseudomonadota</taxon>
        <taxon>Gammaproteobacteria</taxon>
        <taxon>Thiotrichales</taxon>
        <taxon>Thiotrichaceae</taxon>
        <taxon>Thiothrix</taxon>
    </lineage>
</organism>
<dbReference type="Proteomes" id="UP000664466">
    <property type="component" value="Unassembled WGS sequence"/>
</dbReference>
<reference evidence="1 2" key="1">
    <citation type="submission" date="2021-03" db="EMBL/GenBank/DDBJ databases">
        <title>Draft genome and methylome analysis of Thiotrix fructosivoruns ATCC 49748.</title>
        <authorList>
            <person name="Fomenkov A."/>
            <person name="Grabovich M.Y."/>
            <person name="Roberts R.J."/>
        </authorList>
    </citation>
    <scope>NUCLEOTIDE SEQUENCE [LARGE SCALE GENOMIC DNA]</scope>
    <source>
        <strain evidence="1 2">ATCC 49748</strain>
    </source>
</reference>